<dbReference type="KEGG" id="gtr:GLOTRDRAFT_103842"/>
<dbReference type="OrthoDB" id="4898945at2759"/>
<dbReference type="Gene3D" id="2.40.40.10">
    <property type="entry name" value="RlpA-like domain"/>
    <property type="match status" value="1"/>
</dbReference>
<dbReference type="SUPFAM" id="SSF50685">
    <property type="entry name" value="Barwin-like endoglucanases"/>
    <property type="match status" value="1"/>
</dbReference>
<dbReference type="EMBL" id="KB469298">
    <property type="protein sequence ID" value="EPQ57820.1"/>
    <property type="molecule type" value="Genomic_DNA"/>
</dbReference>
<dbReference type="OMA" id="NIAESAM"/>
<dbReference type="AlphaFoldDB" id="S7RT07"/>
<feature type="signal peptide" evidence="4">
    <location>
        <begin position="1"/>
        <end position="21"/>
    </location>
</feature>
<reference evidence="5 6" key="1">
    <citation type="journal article" date="2012" name="Science">
        <title>The Paleozoic origin of enzymatic lignin decomposition reconstructed from 31 fungal genomes.</title>
        <authorList>
            <person name="Floudas D."/>
            <person name="Binder M."/>
            <person name="Riley R."/>
            <person name="Barry K."/>
            <person name="Blanchette R.A."/>
            <person name="Henrissat B."/>
            <person name="Martinez A.T."/>
            <person name="Otillar R."/>
            <person name="Spatafora J.W."/>
            <person name="Yadav J.S."/>
            <person name="Aerts A."/>
            <person name="Benoit I."/>
            <person name="Boyd A."/>
            <person name="Carlson A."/>
            <person name="Copeland A."/>
            <person name="Coutinho P.M."/>
            <person name="de Vries R.P."/>
            <person name="Ferreira P."/>
            <person name="Findley K."/>
            <person name="Foster B."/>
            <person name="Gaskell J."/>
            <person name="Glotzer D."/>
            <person name="Gorecki P."/>
            <person name="Heitman J."/>
            <person name="Hesse C."/>
            <person name="Hori C."/>
            <person name="Igarashi K."/>
            <person name="Jurgens J.A."/>
            <person name="Kallen N."/>
            <person name="Kersten P."/>
            <person name="Kohler A."/>
            <person name="Kuees U."/>
            <person name="Kumar T.K.A."/>
            <person name="Kuo A."/>
            <person name="LaButti K."/>
            <person name="Larrondo L.F."/>
            <person name="Lindquist E."/>
            <person name="Ling A."/>
            <person name="Lombard V."/>
            <person name="Lucas S."/>
            <person name="Lundell T."/>
            <person name="Martin R."/>
            <person name="McLaughlin D.J."/>
            <person name="Morgenstern I."/>
            <person name="Morin E."/>
            <person name="Murat C."/>
            <person name="Nagy L.G."/>
            <person name="Nolan M."/>
            <person name="Ohm R.A."/>
            <person name="Patyshakuliyeva A."/>
            <person name="Rokas A."/>
            <person name="Ruiz-Duenas F.J."/>
            <person name="Sabat G."/>
            <person name="Salamov A."/>
            <person name="Samejima M."/>
            <person name="Schmutz J."/>
            <person name="Slot J.C."/>
            <person name="St John F."/>
            <person name="Stenlid J."/>
            <person name="Sun H."/>
            <person name="Sun S."/>
            <person name="Syed K."/>
            <person name="Tsang A."/>
            <person name="Wiebenga A."/>
            <person name="Young D."/>
            <person name="Pisabarro A."/>
            <person name="Eastwood D.C."/>
            <person name="Martin F."/>
            <person name="Cullen D."/>
            <person name="Grigoriev I.V."/>
            <person name="Hibbett D.S."/>
        </authorList>
    </citation>
    <scope>NUCLEOTIDE SEQUENCE [LARGE SCALE GENOMIC DNA]</scope>
    <source>
        <strain evidence="5 6">ATCC 11539</strain>
    </source>
</reference>
<gene>
    <name evidence="5" type="ORF">GLOTRDRAFT_103842</name>
</gene>
<feature type="chain" id="PRO_5004556545" evidence="4">
    <location>
        <begin position="22"/>
        <end position="138"/>
    </location>
</feature>
<dbReference type="eggNOG" id="ENOG502SQTH">
    <property type="taxonomic scope" value="Eukaryota"/>
</dbReference>
<dbReference type="CDD" id="cd22778">
    <property type="entry name" value="DPBB_CEPL-like"/>
    <property type="match status" value="1"/>
</dbReference>
<dbReference type="RefSeq" id="XP_007863173.1">
    <property type="nucleotide sequence ID" value="XM_007864982.1"/>
</dbReference>
<dbReference type="GO" id="GO:0005576">
    <property type="term" value="C:extracellular region"/>
    <property type="evidence" value="ECO:0007669"/>
    <property type="project" value="UniProtKB-SubCell"/>
</dbReference>
<evidence type="ECO:0000256" key="2">
    <source>
        <dbReference type="ARBA" id="ARBA00010421"/>
    </source>
</evidence>
<dbReference type="InterPro" id="IPR036908">
    <property type="entry name" value="RlpA-like_sf"/>
</dbReference>
<evidence type="ECO:0000256" key="3">
    <source>
        <dbReference type="ARBA" id="ARBA00022525"/>
    </source>
</evidence>
<comment type="subcellular location">
    <subcellularLocation>
        <location evidence="1">Secreted</location>
    </subcellularLocation>
</comment>
<keyword evidence="4" id="KW-0732">Signal</keyword>
<evidence type="ECO:0000256" key="4">
    <source>
        <dbReference type="SAM" id="SignalP"/>
    </source>
</evidence>
<dbReference type="HOGENOM" id="CLU_111635_0_0_1"/>
<dbReference type="InterPro" id="IPR010829">
    <property type="entry name" value="Cerato-platanin"/>
</dbReference>
<evidence type="ECO:0000313" key="5">
    <source>
        <dbReference type="EMBL" id="EPQ57820.1"/>
    </source>
</evidence>
<accession>S7RT07</accession>
<evidence type="ECO:0000256" key="1">
    <source>
        <dbReference type="ARBA" id="ARBA00004613"/>
    </source>
</evidence>
<sequence>MVLSTVSLLCLLAAEVSYTVSYDTTYDNSGQSLDTVSCSDGPNGILSRYPSLSTFGSLPDFPYIGGAAAVAGWNSPQCGTCWQLTYNEKTITVLAIDHAEEGFNISLEAMNALTDNQAEFLGRVDATVNQVDVSQCGL</sequence>
<evidence type="ECO:0000313" key="6">
    <source>
        <dbReference type="Proteomes" id="UP000030669"/>
    </source>
</evidence>
<protein>
    <submittedName>
        <fullName evidence="5">Cerato-platanin</fullName>
    </submittedName>
</protein>
<name>S7RT07_GLOTA</name>
<dbReference type="Proteomes" id="UP000030669">
    <property type="component" value="Unassembled WGS sequence"/>
</dbReference>
<keyword evidence="6" id="KW-1185">Reference proteome</keyword>
<dbReference type="GeneID" id="19298603"/>
<comment type="similarity">
    <text evidence="2">Belongs to the cerato-platanin family.</text>
</comment>
<dbReference type="Pfam" id="PF07249">
    <property type="entry name" value="Cerato-platanin"/>
    <property type="match status" value="1"/>
</dbReference>
<organism evidence="5 6">
    <name type="scientific">Gloeophyllum trabeum (strain ATCC 11539 / FP-39264 / Madison 617)</name>
    <name type="common">Brown rot fungus</name>
    <dbReference type="NCBI Taxonomy" id="670483"/>
    <lineage>
        <taxon>Eukaryota</taxon>
        <taxon>Fungi</taxon>
        <taxon>Dikarya</taxon>
        <taxon>Basidiomycota</taxon>
        <taxon>Agaricomycotina</taxon>
        <taxon>Agaricomycetes</taxon>
        <taxon>Gloeophyllales</taxon>
        <taxon>Gloeophyllaceae</taxon>
        <taxon>Gloeophyllum</taxon>
    </lineage>
</organism>
<proteinExistence type="inferred from homology"/>
<keyword evidence="3" id="KW-0964">Secreted</keyword>